<proteinExistence type="inferred from homology"/>
<keyword evidence="4 9" id="KW-1003">Cell membrane</keyword>
<dbReference type="GO" id="GO:0005886">
    <property type="term" value="C:plasma membrane"/>
    <property type="evidence" value="ECO:0007669"/>
    <property type="project" value="UniProtKB-SubCell"/>
</dbReference>
<dbReference type="GO" id="GO:0005283">
    <property type="term" value="F:amino acid:sodium symporter activity"/>
    <property type="evidence" value="ECO:0007669"/>
    <property type="project" value="InterPro"/>
</dbReference>
<dbReference type="NCBIfam" id="TIGR00835">
    <property type="entry name" value="agcS"/>
    <property type="match status" value="1"/>
</dbReference>
<keyword evidence="6 9" id="KW-0769">Symport</keyword>
<accession>A0A7G9GXU8</accession>
<dbReference type="Pfam" id="PF01235">
    <property type="entry name" value="Na_Ala_symp"/>
    <property type="match status" value="1"/>
</dbReference>
<evidence type="ECO:0000256" key="9">
    <source>
        <dbReference type="RuleBase" id="RU363064"/>
    </source>
</evidence>
<keyword evidence="11" id="KW-1185">Reference proteome</keyword>
<evidence type="ECO:0000256" key="8">
    <source>
        <dbReference type="ARBA" id="ARBA00023136"/>
    </source>
</evidence>
<comment type="subcellular location">
    <subcellularLocation>
        <location evidence="1 9">Cell membrane</location>
        <topology evidence="1 9">Multi-pass membrane protein</topology>
    </subcellularLocation>
</comment>
<keyword evidence="3 9" id="KW-0813">Transport</keyword>
<protein>
    <submittedName>
        <fullName evidence="10">Alanine:cation symporter family protein</fullName>
    </submittedName>
</protein>
<dbReference type="AlphaFoldDB" id="A0A7G9GXU8"/>
<name>A0A7G9GXU8_9FUSO</name>
<feature type="transmembrane region" description="Helical" evidence="9">
    <location>
        <begin position="20"/>
        <end position="44"/>
    </location>
</feature>
<evidence type="ECO:0000256" key="4">
    <source>
        <dbReference type="ARBA" id="ARBA00022475"/>
    </source>
</evidence>
<feature type="transmembrane region" description="Helical" evidence="9">
    <location>
        <begin position="210"/>
        <end position="227"/>
    </location>
</feature>
<dbReference type="PRINTS" id="PR00175">
    <property type="entry name" value="NAALASMPORT"/>
</dbReference>
<dbReference type="RefSeq" id="WP_187423034.1">
    <property type="nucleotide sequence ID" value="NZ_CP060637.1"/>
</dbReference>
<dbReference type="PANTHER" id="PTHR30330:SF1">
    <property type="entry name" value="AMINO-ACID CARRIER PROTEIN ALST"/>
    <property type="match status" value="1"/>
</dbReference>
<reference evidence="10 11" key="1">
    <citation type="submission" date="2020-08" db="EMBL/GenBank/DDBJ databases">
        <authorList>
            <person name="Liu C."/>
            <person name="Sun Q."/>
        </authorList>
    </citation>
    <scope>NUCLEOTIDE SEQUENCE [LARGE SCALE GENOMIC DNA]</scope>
    <source>
        <strain evidence="10 11">NSJ-57</strain>
    </source>
</reference>
<dbReference type="Proteomes" id="UP000515913">
    <property type="component" value="Chromosome"/>
</dbReference>
<sequence length="446" mass="48654">MNLFETTVNFFNNIMWNHNLLVVILIVCGLIFTIKTRGVQFRLFKHMCKLLFEKSTAGKDEVSSFQAFCISTASRVGVGNLAGVVAAVSYGGPGSVFWMWVVALLSSATAYIESTIAIIYRDKDPKGGYRGGAAYFIKNGLNLPILSVLFVIFALICWAGVFQIISNSVTESFHTAFDINKQITSIILVVLSGFILFGNRNKIVRVLDKLVPVMAGLYLLVVFFIIIKNINLLGATIVDIFEHAFGVKQFLGGTFGSVIMFGVKRGLFSNEAGSGSAPCAAAAAEVEHPSKQGLIQALGVLVDTIVICSATAFVILLSKNNIPAGLTDMPLLQEAFRSQVGDWGVIFTALILFLFSFSTILGISFYARPNLYFLSNKEWPQEAFKLFTLVMLYLGGVGHNSLVWSLADLGLGLMTIVNLIGVFPLVPKAIESLNDYENKFINKKGL</sequence>
<evidence type="ECO:0000313" key="10">
    <source>
        <dbReference type="EMBL" id="QNM15630.1"/>
    </source>
</evidence>
<feature type="transmembrane region" description="Helical" evidence="9">
    <location>
        <begin position="141"/>
        <end position="162"/>
    </location>
</feature>
<dbReference type="EMBL" id="CP060637">
    <property type="protein sequence ID" value="QNM15630.1"/>
    <property type="molecule type" value="Genomic_DNA"/>
</dbReference>
<dbReference type="FunFam" id="1.20.1740.10:FF:000004">
    <property type="entry name" value="Sodium:alanine symporter family protein"/>
    <property type="match status" value="1"/>
</dbReference>
<dbReference type="KEGG" id="fho:H9Q81_01965"/>
<dbReference type="PANTHER" id="PTHR30330">
    <property type="entry name" value="AGSS FAMILY TRANSPORTER, SODIUM-ALANINE"/>
    <property type="match status" value="1"/>
</dbReference>
<feature type="transmembrane region" description="Helical" evidence="9">
    <location>
        <begin position="409"/>
        <end position="426"/>
    </location>
</feature>
<feature type="transmembrane region" description="Helical" evidence="9">
    <location>
        <begin position="97"/>
        <end position="120"/>
    </location>
</feature>
<comment type="similarity">
    <text evidence="2 9">Belongs to the alanine or glycine:cation symporter (AGCS) (TC 2.A.25) family.</text>
</comment>
<evidence type="ECO:0000256" key="1">
    <source>
        <dbReference type="ARBA" id="ARBA00004651"/>
    </source>
</evidence>
<feature type="transmembrane region" description="Helical" evidence="9">
    <location>
        <begin position="297"/>
        <end position="317"/>
    </location>
</feature>
<evidence type="ECO:0000313" key="11">
    <source>
        <dbReference type="Proteomes" id="UP000515913"/>
    </source>
</evidence>
<keyword evidence="7 9" id="KW-1133">Transmembrane helix</keyword>
<organism evidence="10 11">
    <name type="scientific">Fusobacterium hominis</name>
    <dbReference type="NCBI Taxonomy" id="2764326"/>
    <lineage>
        <taxon>Bacteria</taxon>
        <taxon>Fusobacteriati</taxon>
        <taxon>Fusobacteriota</taxon>
        <taxon>Fusobacteriia</taxon>
        <taxon>Fusobacteriales</taxon>
        <taxon>Fusobacteriaceae</taxon>
        <taxon>Fusobacterium</taxon>
    </lineage>
</organism>
<feature type="transmembrane region" description="Helical" evidence="9">
    <location>
        <begin position="182"/>
        <end position="198"/>
    </location>
</feature>
<dbReference type="Gene3D" id="1.20.1740.10">
    <property type="entry name" value="Amino acid/polyamine transporter I"/>
    <property type="match status" value="1"/>
</dbReference>
<evidence type="ECO:0000256" key="6">
    <source>
        <dbReference type="ARBA" id="ARBA00022847"/>
    </source>
</evidence>
<evidence type="ECO:0000256" key="7">
    <source>
        <dbReference type="ARBA" id="ARBA00022989"/>
    </source>
</evidence>
<keyword evidence="5 9" id="KW-0812">Transmembrane</keyword>
<feature type="transmembrane region" description="Helical" evidence="9">
    <location>
        <begin position="343"/>
        <end position="366"/>
    </location>
</feature>
<evidence type="ECO:0000256" key="3">
    <source>
        <dbReference type="ARBA" id="ARBA00022448"/>
    </source>
</evidence>
<evidence type="ECO:0000256" key="5">
    <source>
        <dbReference type="ARBA" id="ARBA00022692"/>
    </source>
</evidence>
<evidence type="ECO:0000256" key="2">
    <source>
        <dbReference type="ARBA" id="ARBA00009261"/>
    </source>
</evidence>
<feature type="transmembrane region" description="Helical" evidence="9">
    <location>
        <begin position="65"/>
        <end position="91"/>
    </location>
</feature>
<dbReference type="InterPro" id="IPR001463">
    <property type="entry name" value="Na/Ala_symport"/>
</dbReference>
<keyword evidence="8 9" id="KW-0472">Membrane</keyword>
<gene>
    <name evidence="10" type="ORF">H9Q81_01965</name>
</gene>